<comment type="subcellular location">
    <subcellularLocation>
        <location evidence="1">Nucleus</location>
    </subcellularLocation>
</comment>
<evidence type="ECO:0000256" key="1">
    <source>
        <dbReference type="ARBA" id="ARBA00004123"/>
    </source>
</evidence>
<dbReference type="InterPro" id="IPR019787">
    <property type="entry name" value="Znf_PHD-finger"/>
</dbReference>
<feature type="region of interest" description="Disordered" evidence="9">
    <location>
        <begin position="1"/>
        <end position="73"/>
    </location>
</feature>
<dbReference type="SUPFAM" id="SSF57903">
    <property type="entry name" value="FYVE/PHD zinc finger"/>
    <property type="match status" value="1"/>
</dbReference>
<feature type="compositionally biased region" description="Polar residues" evidence="9">
    <location>
        <begin position="58"/>
        <end position="73"/>
    </location>
</feature>
<keyword evidence="3" id="KW-0479">Metal-binding</keyword>
<keyword evidence="12" id="KW-1185">Reference proteome</keyword>
<feature type="compositionally biased region" description="Basic residues" evidence="9">
    <location>
        <begin position="1"/>
        <end position="10"/>
    </location>
</feature>
<dbReference type="PROSITE" id="PS01359">
    <property type="entry name" value="ZF_PHD_1"/>
    <property type="match status" value="1"/>
</dbReference>
<protein>
    <submittedName>
        <fullName evidence="11">Pygopus homolog 1</fullName>
    </submittedName>
</protein>
<dbReference type="CDD" id="cd15635">
    <property type="entry name" value="PHD_PYGO1"/>
    <property type="match status" value="1"/>
</dbReference>
<keyword evidence="5" id="KW-0862">Zinc</keyword>
<keyword evidence="2" id="KW-0879">Wnt signaling pathway</keyword>
<dbReference type="PANTHER" id="PTHR23194:SF3">
    <property type="entry name" value="PYGOPUS HOMOLOG 1"/>
    <property type="match status" value="1"/>
</dbReference>
<accession>A0AAD1RMG5</accession>
<dbReference type="InterPro" id="IPR013083">
    <property type="entry name" value="Znf_RING/FYVE/PHD"/>
</dbReference>
<evidence type="ECO:0000256" key="8">
    <source>
        <dbReference type="PROSITE-ProRule" id="PRU00146"/>
    </source>
</evidence>
<keyword evidence="6" id="KW-0539">Nucleus</keyword>
<dbReference type="Gene3D" id="3.30.40.10">
    <property type="entry name" value="Zinc/RING finger domain, C3HC4 (zinc finger)"/>
    <property type="match status" value="1"/>
</dbReference>
<reference evidence="11" key="1">
    <citation type="submission" date="2022-03" db="EMBL/GenBank/DDBJ databases">
        <authorList>
            <person name="Alioto T."/>
            <person name="Alioto T."/>
            <person name="Gomez Garrido J."/>
        </authorList>
    </citation>
    <scope>NUCLEOTIDE SEQUENCE</scope>
</reference>
<evidence type="ECO:0000256" key="9">
    <source>
        <dbReference type="SAM" id="MobiDB-lite"/>
    </source>
</evidence>
<name>A0AAD1RMG5_PELCU</name>
<evidence type="ECO:0000313" key="11">
    <source>
        <dbReference type="EMBL" id="CAH2273875.1"/>
    </source>
</evidence>
<dbReference type="InterPro" id="IPR001965">
    <property type="entry name" value="Znf_PHD"/>
</dbReference>
<organism evidence="11 12">
    <name type="scientific">Pelobates cultripes</name>
    <name type="common">Western spadefoot toad</name>
    <dbReference type="NCBI Taxonomy" id="61616"/>
    <lineage>
        <taxon>Eukaryota</taxon>
        <taxon>Metazoa</taxon>
        <taxon>Chordata</taxon>
        <taxon>Craniata</taxon>
        <taxon>Vertebrata</taxon>
        <taxon>Euteleostomi</taxon>
        <taxon>Amphibia</taxon>
        <taxon>Batrachia</taxon>
        <taxon>Anura</taxon>
        <taxon>Pelobatoidea</taxon>
        <taxon>Pelobatidae</taxon>
        <taxon>Pelobates</taxon>
    </lineage>
</organism>
<evidence type="ECO:0000256" key="2">
    <source>
        <dbReference type="ARBA" id="ARBA00022687"/>
    </source>
</evidence>
<dbReference type="PROSITE" id="PS50016">
    <property type="entry name" value="ZF_PHD_2"/>
    <property type="match status" value="1"/>
</dbReference>
<feature type="compositionally biased region" description="Basic and acidic residues" evidence="9">
    <location>
        <begin position="43"/>
        <end position="57"/>
    </location>
</feature>
<sequence length="374" mass="41948">MSASHGRRPAGKAQGIIQGHGQRSWNMSAGDDGFFHSGVPTRSPEKKKLRSGLERSSHSQYAPPTNTSSNHLIASNPFADEYSVSPPLNYSQFTKPRYSASEDHQAFRMPFTNPPRMFSHSSASPRREQQTHLPQKSVRKPYDKTHYFNTSIQDNHSFNAEFDQTITFPGQHFRTNHTEKFQSSENNPDLRVAHHRSPKEKSNLNVHMDTMHAYISQQTNFRSPKGCSPKTVNRQRQTLDITSFSPASTEDVHSPASDCLYVVDNKGTPVKDCAPQLAKDDVSLHEKCNRWLLHASHSGHLSKGPLYPCGICSGDVDEVQDSIMCEASCRKWFHRTCTGLTEFAHALLTAEASAIWSCDSCMANKDVPLIQIKH</sequence>
<dbReference type="InterPro" id="IPR011011">
    <property type="entry name" value="Znf_FYVE_PHD"/>
</dbReference>
<dbReference type="FunFam" id="3.30.40.10:FF:000107">
    <property type="entry name" value="pygopus homolog 1"/>
    <property type="match status" value="1"/>
</dbReference>
<dbReference type="SMART" id="SM00249">
    <property type="entry name" value="PHD"/>
    <property type="match status" value="1"/>
</dbReference>
<dbReference type="GO" id="GO:0016055">
    <property type="term" value="P:Wnt signaling pathway"/>
    <property type="evidence" value="ECO:0007669"/>
    <property type="project" value="UniProtKB-KW"/>
</dbReference>
<keyword evidence="4 8" id="KW-0863">Zinc-finger</keyword>
<feature type="domain" description="PHD-type" evidence="10">
    <location>
        <begin position="306"/>
        <end position="364"/>
    </location>
</feature>
<comment type="function">
    <text evidence="7">Involved in signal transduction through the Wnt pathway.</text>
</comment>
<gene>
    <name evidence="11" type="ORF">PECUL_23A017132</name>
</gene>
<proteinExistence type="predicted"/>
<evidence type="ECO:0000313" key="12">
    <source>
        <dbReference type="Proteomes" id="UP001295444"/>
    </source>
</evidence>
<dbReference type="GO" id="GO:0008270">
    <property type="term" value="F:zinc ion binding"/>
    <property type="evidence" value="ECO:0007669"/>
    <property type="project" value="UniProtKB-KW"/>
</dbReference>
<evidence type="ECO:0000256" key="3">
    <source>
        <dbReference type="ARBA" id="ARBA00022723"/>
    </source>
</evidence>
<dbReference type="EMBL" id="OW240914">
    <property type="protein sequence ID" value="CAH2273875.1"/>
    <property type="molecule type" value="Genomic_DNA"/>
</dbReference>
<evidence type="ECO:0000256" key="4">
    <source>
        <dbReference type="ARBA" id="ARBA00022771"/>
    </source>
</evidence>
<evidence type="ECO:0000256" key="7">
    <source>
        <dbReference type="ARBA" id="ARBA00037400"/>
    </source>
</evidence>
<dbReference type="PANTHER" id="PTHR23194">
    <property type="entry name" value="PYGOPUS"/>
    <property type="match status" value="1"/>
</dbReference>
<evidence type="ECO:0000256" key="5">
    <source>
        <dbReference type="ARBA" id="ARBA00022833"/>
    </source>
</evidence>
<dbReference type="Proteomes" id="UP001295444">
    <property type="component" value="Chromosome 03"/>
</dbReference>
<dbReference type="InterPro" id="IPR052475">
    <property type="entry name" value="Wnt_Signal_Transd_Protein"/>
</dbReference>
<feature type="region of interest" description="Disordered" evidence="9">
    <location>
        <begin position="108"/>
        <end position="140"/>
    </location>
</feature>
<dbReference type="InterPro" id="IPR019786">
    <property type="entry name" value="Zinc_finger_PHD-type_CS"/>
</dbReference>
<evidence type="ECO:0000259" key="10">
    <source>
        <dbReference type="PROSITE" id="PS50016"/>
    </source>
</evidence>
<dbReference type="GO" id="GO:0005634">
    <property type="term" value="C:nucleus"/>
    <property type="evidence" value="ECO:0007669"/>
    <property type="project" value="UniProtKB-SubCell"/>
</dbReference>
<dbReference type="AlphaFoldDB" id="A0AAD1RMG5"/>
<evidence type="ECO:0000256" key="6">
    <source>
        <dbReference type="ARBA" id="ARBA00023242"/>
    </source>
</evidence>